<name>A0A8J8YF01_ORYSJ</name>
<proteinExistence type="predicted"/>
<feature type="signal peptide" evidence="2">
    <location>
        <begin position="1"/>
        <end position="25"/>
    </location>
</feature>
<reference evidence="3" key="1">
    <citation type="journal article" date="2005" name="PLoS Biol.">
        <title>The genomes of Oryza sativa: a history of duplications.</title>
        <authorList>
            <person name="Yu J."/>
            <person name="Wang J."/>
            <person name="Lin W."/>
            <person name="Li S."/>
            <person name="Li H."/>
            <person name="Zhou J."/>
            <person name="Ni P."/>
            <person name="Dong W."/>
            <person name="Hu S."/>
            <person name="Zeng C."/>
            <person name="Zhang J."/>
            <person name="Zhang Y."/>
            <person name="Li R."/>
            <person name="Xu Z."/>
            <person name="Li S."/>
            <person name="Li X."/>
            <person name="Zheng H."/>
            <person name="Cong L."/>
            <person name="Lin L."/>
            <person name="Yin J."/>
            <person name="Geng J."/>
            <person name="Li G."/>
            <person name="Shi J."/>
            <person name="Liu J."/>
            <person name="Lv H."/>
            <person name="Li J."/>
            <person name="Wang J."/>
            <person name="Deng Y."/>
            <person name="Ran L."/>
            <person name="Shi X."/>
            <person name="Wang X."/>
            <person name="Wu Q."/>
            <person name="Li C."/>
            <person name="Ren X."/>
            <person name="Wang J."/>
            <person name="Wang X."/>
            <person name="Li D."/>
            <person name="Liu D."/>
            <person name="Zhang X."/>
            <person name="Ji Z."/>
            <person name="Zhao W."/>
            <person name="Sun Y."/>
            <person name="Zhang Z."/>
            <person name="Bao J."/>
            <person name="Han Y."/>
            <person name="Dong L."/>
            <person name="Ji J."/>
            <person name="Chen P."/>
            <person name="Wu S."/>
            <person name="Liu J."/>
            <person name="Xiao Y."/>
            <person name="Bu D."/>
            <person name="Tan J."/>
            <person name="Yang L."/>
            <person name="Ye C."/>
            <person name="Zhang J."/>
            <person name="Xu J."/>
            <person name="Zhou Y."/>
            <person name="Yu Y."/>
            <person name="Zhang B."/>
            <person name="Zhuang S."/>
            <person name="Wei H."/>
            <person name="Liu B."/>
            <person name="Lei M."/>
            <person name="Yu H."/>
            <person name="Li Y."/>
            <person name="Xu H."/>
            <person name="Wei S."/>
            <person name="He X."/>
            <person name="Fang L."/>
            <person name="Zhang Z."/>
            <person name="Zhang Y."/>
            <person name="Huang X."/>
            <person name="Su Z."/>
            <person name="Tong W."/>
            <person name="Li J."/>
            <person name="Tong Z."/>
            <person name="Li S."/>
            <person name="Ye J."/>
            <person name="Wang L."/>
            <person name="Fang L."/>
            <person name="Lei T."/>
            <person name="Chen C."/>
            <person name="Chen H."/>
            <person name="Xu Z."/>
            <person name="Li H."/>
            <person name="Huang H."/>
            <person name="Zhang F."/>
            <person name="Xu H."/>
            <person name="Li N."/>
            <person name="Zhao C."/>
            <person name="Li S."/>
            <person name="Dong L."/>
            <person name="Huang Y."/>
            <person name="Li L."/>
            <person name="Xi Y."/>
            <person name="Qi Q."/>
            <person name="Li W."/>
            <person name="Zhang B."/>
            <person name="Hu W."/>
            <person name="Zhang Y."/>
            <person name="Tian X."/>
            <person name="Jiao Y."/>
            <person name="Liang X."/>
            <person name="Jin J."/>
            <person name="Gao L."/>
            <person name="Zheng W."/>
            <person name="Hao B."/>
            <person name="Liu S."/>
            <person name="Wang W."/>
            <person name="Yuan L."/>
            <person name="Cao M."/>
            <person name="McDermott J."/>
            <person name="Samudrala R."/>
            <person name="Wang J."/>
            <person name="Wong G.K."/>
            <person name="Yang H."/>
        </authorList>
    </citation>
    <scope>NUCLEOTIDE SEQUENCE [LARGE SCALE GENOMIC DNA]</scope>
</reference>
<evidence type="ECO:0000256" key="1">
    <source>
        <dbReference type="SAM" id="MobiDB-lite"/>
    </source>
</evidence>
<dbReference type="AlphaFoldDB" id="A0A8J8YF01"/>
<dbReference type="EMBL" id="CM000140">
    <property type="protein sequence ID" value="EAZ25699.1"/>
    <property type="molecule type" value="Genomic_DNA"/>
</dbReference>
<feature type="chain" id="PRO_5035323921" evidence="2">
    <location>
        <begin position="26"/>
        <end position="85"/>
    </location>
</feature>
<accession>A0A8J8YF01</accession>
<organism evidence="3">
    <name type="scientific">Oryza sativa subsp. japonica</name>
    <name type="common">Rice</name>
    <dbReference type="NCBI Taxonomy" id="39947"/>
    <lineage>
        <taxon>Eukaryota</taxon>
        <taxon>Viridiplantae</taxon>
        <taxon>Streptophyta</taxon>
        <taxon>Embryophyta</taxon>
        <taxon>Tracheophyta</taxon>
        <taxon>Spermatophyta</taxon>
        <taxon>Magnoliopsida</taxon>
        <taxon>Liliopsida</taxon>
        <taxon>Poales</taxon>
        <taxon>Poaceae</taxon>
        <taxon>BOP clade</taxon>
        <taxon>Oryzoideae</taxon>
        <taxon>Oryzeae</taxon>
        <taxon>Oryzinae</taxon>
        <taxon>Oryza</taxon>
        <taxon>Oryza sativa</taxon>
    </lineage>
</organism>
<sequence>MASAKLVMALVAAAVLMQCCGVLLAARPLEGDVAGGGGWRPMQTAGGGGGKMPVMQILQAVPIQPGNGCKQAPSPPGAPCFGSRR</sequence>
<evidence type="ECO:0000256" key="2">
    <source>
        <dbReference type="SAM" id="SignalP"/>
    </source>
</evidence>
<protein>
    <submittedName>
        <fullName evidence="3">Uncharacterized protein</fullName>
    </submittedName>
</protein>
<evidence type="ECO:0000313" key="3">
    <source>
        <dbReference type="EMBL" id="EAZ25699.1"/>
    </source>
</evidence>
<dbReference type="Proteomes" id="UP000007752">
    <property type="component" value="Chromosome 3"/>
</dbReference>
<reference evidence="3" key="2">
    <citation type="submission" date="2008-12" db="EMBL/GenBank/DDBJ databases">
        <title>Improved gene annotation of the rice (Oryza sativa) genomes.</title>
        <authorList>
            <person name="Wang J."/>
            <person name="Li R."/>
            <person name="Fan W."/>
            <person name="Huang Q."/>
            <person name="Zhang J."/>
            <person name="Zhou Y."/>
            <person name="Hu Y."/>
            <person name="Zi S."/>
            <person name="Li J."/>
            <person name="Ni P."/>
            <person name="Zheng H."/>
            <person name="Zhang Y."/>
            <person name="Zhao M."/>
            <person name="Hao Q."/>
            <person name="McDermott J."/>
            <person name="Samudrala R."/>
            <person name="Kristiansen K."/>
            <person name="Wong G.K.-S."/>
        </authorList>
    </citation>
    <scope>NUCLEOTIDE SEQUENCE</scope>
</reference>
<gene>
    <name evidence="3" type="ORF">OsJ_09531</name>
</gene>
<keyword evidence="2" id="KW-0732">Signal</keyword>
<feature type="region of interest" description="Disordered" evidence="1">
    <location>
        <begin position="66"/>
        <end position="85"/>
    </location>
</feature>